<dbReference type="Pfam" id="PF04304">
    <property type="entry name" value="DUF454"/>
    <property type="match status" value="1"/>
</dbReference>
<dbReference type="InterPro" id="IPR007401">
    <property type="entry name" value="DUF454"/>
</dbReference>
<feature type="transmembrane region" description="Helical" evidence="1">
    <location>
        <begin position="6"/>
        <end position="39"/>
    </location>
</feature>
<name>A0A4R1N8F0_9RHOB</name>
<dbReference type="PANTHER" id="PTHR35813">
    <property type="entry name" value="INNER MEMBRANE PROTEIN YBAN"/>
    <property type="match status" value="1"/>
</dbReference>
<keyword evidence="1" id="KW-0472">Membrane</keyword>
<dbReference type="RefSeq" id="WP_132861653.1">
    <property type="nucleotide sequence ID" value="NZ_SMGR01000004.1"/>
</dbReference>
<feature type="transmembrane region" description="Helical" evidence="1">
    <location>
        <begin position="72"/>
        <end position="90"/>
    </location>
</feature>
<keyword evidence="1" id="KW-0812">Transmembrane</keyword>
<proteinExistence type="predicted"/>
<dbReference type="EMBL" id="SMGR01000004">
    <property type="protein sequence ID" value="TCK99820.1"/>
    <property type="molecule type" value="Genomic_DNA"/>
</dbReference>
<organism evidence="2 3">
    <name type="scientific">Shimia isoporae</name>
    <dbReference type="NCBI Taxonomy" id="647720"/>
    <lineage>
        <taxon>Bacteria</taxon>
        <taxon>Pseudomonadati</taxon>
        <taxon>Pseudomonadota</taxon>
        <taxon>Alphaproteobacteria</taxon>
        <taxon>Rhodobacterales</taxon>
        <taxon>Roseobacteraceae</taxon>
    </lineage>
</organism>
<dbReference type="PIRSF" id="PIRSF016789">
    <property type="entry name" value="DUF454"/>
    <property type="match status" value="1"/>
</dbReference>
<evidence type="ECO:0000256" key="1">
    <source>
        <dbReference type="SAM" id="Phobius"/>
    </source>
</evidence>
<dbReference type="AlphaFoldDB" id="A0A4R1N8F0"/>
<dbReference type="GO" id="GO:0005886">
    <property type="term" value="C:plasma membrane"/>
    <property type="evidence" value="ECO:0007669"/>
    <property type="project" value="TreeGrafter"/>
</dbReference>
<accession>A0A4R1N8F0</accession>
<feature type="transmembrane region" description="Helical" evidence="1">
    <location>
        <begin position="96"/>
        <end position="113"/>
    </location>
</feature>
<keyword evidence="1" id="KW-1133">Transmembrane helix</keyword>
<protein>
    <recommendedName>
        <fullName evidence="4">Inner membrane protein</fullName>
    </recommendedName>
</protein>
<gene>
    <name evidence="2" type="ORF">BXY66_3524</name>
</gene>
<evidence type="ECO:0008006" key="4">
    <source>
        <dbReference type="Google" id="ProtNLM"/>
    </source>
</evidence>
<evidence type="ECO:0000313" key="2">
    <source>
        <dbReference type="EMBL" id="TCK99820.1"/>
    </source>
</evidence>
<reference evidence="2 3" key="1">
    <citation type="submission" date="2019-03" db="EMBL/GenBank/DDBJ databases">
        <title>Genomic Encyclopedia of Archaeal and Bacterial Type Strains, Phase II (KMG-II): from individual species to whole genera.</title>
        <authorList>
            <person name="Goeker M."/>
        </authorList>
    </citation>
    <scope>NUCLEOTIDE SEQUENCE [LARGE SCALE GENOMIC DNA]</scope>
    <source>
        <strain evidence="2 3">DSM 26433</strain>
    </source>
</reference>
<keyword evidence="3" id="KW-1185">Reference proteome</keyword>
<dbReference type="PANTHER" id="PTHR35813:SF1">
    <property type="entry name" value="INNER MEMBRANE PROTEIN YBAN"/>
    <property type="match status" value="1"/>
</dbReference>
<dbReference type="OrthoDB" id="9816293at2"/>
<dbReference type="Proteomes" id="UP000295673">
    <property type="component" value="Unassembled WGS sequence"/>
</dbReference>
<sequence>MRILWLIGGLLALAFGLVGVVLPLLPTVPFLLLAAFCFARSSERLHNWLLAHKSFGPMIEDWQRSGAIRPSAKRAATLSIAVVFGVSLVLGVKTTVLAIQAVVLSAVLFFIWTRPNG</sequence>
<evidence type="ECO:0000313" key="3">
    <source>
        <dbReference type="Proteomes" id="UP000295673"/>
    </source>
</evidence>
<comment type="caution">
    <text evidence="2">The sequence shown here is derived from an EMBL/GenBank/DDBJ whole genome shotgun (WGS) entry which is preliminary data.</text>
</comment>